<dbReference type="RefSeq" id="WP_205143224.1">
    <property type="nucleotide sequence ID" value="NZ_JAFBDN010000004.1"/>
</dbReference>
<organism evidence="4 5">
    <name type="scientific">Periweissella beninensis</name>
    <dbReference type="NCBI Taxonomy" id="504936"/>
    <lineage>
        <taxon>Bacteria</taxon>
        <taxon>Bacillati</taxon>
        <taxon>Bacillota</taxon>
        <taxon>Bacilli</taxon>
        <taxon>Lactobacillales</taxon>
        <taxon>Lactobacillaceae</taxon>
        <taxon>Periweissella</taxon>
    </lineage>
</organism>
<dbReference type="SUPFAM" id="SSF55811">
    <property type="entry name" value="Nudix"/>
    <property type="match status" value="1"/>
</dbReference>
<evidence type="ECO:0000313" key="4">
    <source>
        <dbReference type="EMBL" id="MCM2436817.1"/>
    </source>
</evidence>
<protein>
    <submittedName>
        <fullName evidence="4">NUDIX hydrolase</fullName>
    </submittedName>
</protein>
<evidence type="ECO:0000256" key="2">
    <source>
        <dbReference type="ARBA" id="ARBA00022801"/>
    </source>
</evidence>
<comment type="cofactor">
    <cofactor evidence="1">
        <name>Mg(2+)</name>
        <dbReference type="ChEBI" id="CHEBI:18420"/>
    </cofactor>
</comment>
<proteinExistence type="predicted"/>
<keyword evidence="5" id="KW-1185">Reference proteome</keyword>
<comment type="caution">
    <text evidence="4">The sequence shown here is derived from an EMBL/GenBank/DDBJ whole genome shotgun (WGS) entry which is preliminary data.</text>
</comment>
<reference evidence="4" key="1">
    <citation type="submission" date="2021-04" db="EMBL/GenBank/DDBJ databases">
        <title>Taxonomic assessment of Weissella genus.</title>
        <authorList>
            <person name="Fanelli F."/>
            <person name="Chieffi D."/>
            <person name="Dell'Aquila A."/>
            <person name="Gyu-Sung C."/>
            <person name="Franz C.M.A.P."/>
            <person name="Fusco V."/>
        </authorList>
    </citation>
    <scope>NUCLEOTIDE SEQUENCE</scope>
    <source>
        <strain evidence="4">LMG 25373</strain>
    </source>
</reference>
<dbReference type="PANTHER" id="PTHR11839">
    <property type="entry name" value="UDP/ADP-SUGAR PYROPHOSPHATASE"/>
    <property type="match status" value="1"/>
</dbReference>
<dbReference type="EMBL" id="JAGMVS010000039">
    <property type="protein sequence ID" value="MCM2436817.1"/>
    <property type="molecule type" value="Genomic_DNA"/>
</dbReference>
<keyword evidence="2 4" id="KW-0378">Hydrolase</keyword>
<dbReference type="PANTHER" id="PTHR11839:SF18">
    <property type="entry name" value="NUDIX HYDROLASE DOMAIN-CONTAINING PROTEIN"/>
    <property type="match status" value="1"/>
</dbReference>
<dbReference type="InterPro" id="IPR015797">
    <property type="entry name" value="NUDIX_hydrolase-like_dom_sf"/>
</dbReference>
<feature type="domain" description="Nudix hydrolase" evidence="3">
    <location>
        <begin position="40"/>
        <end position="171"/>
    </location>
</feature>
<evidence type="ECO:0000259" key="3">
    <source>
        <dbReference type="PROSITE" id="PS51462"/>
    </source>
</evidence>
<dbReference type="PROSITE" id="PS51462">
    <property type="entry name" value="NUDIX"/>
    <property type="match status" value="1"/>
</dbReference>
<name>A0ABT0VG57_9LACO</name>
<evidence type="ECO:0000313" key="5">
    <source>
        <dbReference type="Proteomes" id="UP001057481"/>
    </source>
</evidence>
<dbReference type="CDD" id="cd03424">
    <property type="entry name" value="NUDIX_ADPRase_Nudt5_UGPPase_Nudt14"/>
    <property type="match status" value="1"/>
</dbReference>
<evidence type="ECO:0000256" key="1">
    <source>
        <dbReference type="ARBA" id="ARBA00001946"/>
    </source>
</evidence>
<dbReference type="Pfam" id="PF00293">
    <property type="entry name" value="NUDIX"/>
    <property type="match status" value="1"/>
</dbReference>
<dbReference type="GO" id="GO:0016787">
    <property type="term" value="F:hydrolase activity"/>
    <property type="evidence" value="ECO:0007669"/>
    <property type="project" value="UniProtKB-KW"/>
</dbReference>
<dbReference type="InterPro" id="IPR000086">
    <property type="entry name" value="NUDIX_hydrolase_dom"/>
</dbReference>
<accession>A0ABT0VG57</accession>
<sequence length="188" mass="21239">MDFTEKVIKKDVKYQGGIIDVEEQIVELPNGKLAKRDVVHHAPAIGILAITSANEAILIEQWRTAPAKTTLEIPAGKVDERDTSPLDTVIRELNEETRLQARHIERISSFYLSTGFSDELMHLYLATGLTPVTNELPQDIDENLTYQTYTLAQLDALQAHGQLDDSKTQVAYWYWKNKVAYVKELVNG</sequence>
<dbReference type="Proteomes" id="UP001057481">
    <property type="component" value="Unassembled WGS sequence"/>
</dbReference>
<gene>
    <name evidence="4" type="ORF">KAK10_02575</name>
</gene>
<dbReference type="Gene3D" id="3.90.79.10">
    <property type="entry name" value="Nucleoside Triphosphate Pyrophosphohydrolase"/>
    <property type="match status" value="1"/>
</dbReference>